<reference evidence="2" key="1">
    <citation type="submission" date="2012-02" db="EMBL/GenBank/DDBJ databases">
        <title>Complete sequence of Desulfitobacterium dichloroeliminans LMG P-21439.</title>
        <authorList>
            <person name="Lucas S."/>
            <person name="Han J."/>
            <person name="Lapidus A."/>
            <person name="Cheng J.-F."/>
            <person name="Goodwin L."/>
            <person name="Pitluck S."/>
            <person name="Peters L."/>
            <person name="Ovchinnikova G."/>
            <person name="Teshima H."/>
            <person name="Detter J.C."/>
            <person name="Han C."/>
            <person name="Tapia R."/>
            <person name="Land M."/>
            <person name="Hauser L."/>
            <person name="Kyrpides N."/>
            <person name="Ivanova N."/>
            <person name="Pagani I."/>
            <person name="Kruse T."/>
            <person name="de Vos W.M."/>
            <person name="Boon N."/>
            <person name="Smidt H."/>
            <person name="Woyke T."/>
        </authorList>
    </citation>
    <scope>NUCLEOTIDE SEQUENCE [LARGE SCALE GENOMIC DNA]</scope>
    <source>
        <strain evidence="2">LMG P-21439 / DCA1</strain>
    </source>
</reference>
<dbReference type="Proteomes" id="UP000010797">
    <property type="component" value="Chromosome"/>
</dbReference>
<accession>L0F8K4</accession>
<protein>
    <submittedName>
        <fullName evidence="1">Uncharacterized protein</fullName>
    </submittedName>
</protein>
<gene>
    <name evidence="1" type="ordered locus">Desdi_1838</name>
</gene>
<organism evidence="1 2">
    <name type="scientific">Desulfitobacterium dichloroeliminans (strain LMG P-21439 / DCA1)</name>
    <dbReference type="NCBI Taxonomy" id="871963"/>
    <lineage>
        <taxon>Bacteria</taxon>
        <taxon>Bacillati</taxon>
        <taxon>Bacillota</taxon>
        <taxon>Clostridia</taxon>
        <taxon>Eubacteriales</taxon>
        <taxon>Desulfitobacteriaceae</taxon>
        <taxon>Desulfitobacterium</taxon>
    </lineage>
</organism>
<sequence>MFKNNIGLSASENDERLIFKKENIIHENF</sequence>
<dbReference type="EMBL" id="CP003344">
    <property type="protein sequence ID" value="AGA69288.1"/>
    <property type="molecule type" value="Genomic_DNA"/>
</dbReference>
<evidence type="ECO:0000313" key="1">
    <source>
        <dbReference type="EMBL" id="AGA69288.1"/>
    </source>
</evidence>
<dbReference type="HOGENOM" id="CLU_3409131_0_0_9"/>
<dbReference type="AlphaFoldDB" id="L0F8K4"/>
<keyword evidence="2" id="KW-1185">Reference proteome</keyword>
<proteinExistence type="predicted"/>
<evidence type="ECO:0000313" key="2">
    <source>
        <dbReference type="Proteomes" id="UP000010797"/>
    </source>
</evidence>
<name>L0F8K4_DESDL</name>
<dbReference type="KEGG" id="ddl:Desdi_1838"/>